<reference evidence="1 2" key="1">
    <citation type="submission" date="2018-08" db="EMBL/GenBank/DDBJ databases">
        <title>Paenibacillus sp. M4BSY-1, whole genome shotgun sequence.</title>
        <authorList>
            <person name="Tuo L."/>
        </authorList>
    </citation>
    <scope>NUCLEOTIDE SEQUENCE [LARGE SCALE GENOMIC DNA]</scope>
    <source>
        <strain evidence="1 2">M4BSY-1</strain>
    </source>
</reference>
<accession>A0A371PNG0</accession>
<comment type="caution">
    <text evidence="1">The sequence shown here is derived from an EMBL/GenBank/DDBJ whole genome shotgun (WGS) entry which is preliminary data.</text>
</comment>
<name>A0A371PNG0_9BACL</name>
<dbReference type="Proteomes" id="UP000261905">
    <property type="component" value="Unassembled WGS sequence"/>
</dbReference>
<gene>
    <name evidence="1" type="ORF">DX130_11905</name>
</gene>
<evidence type="ECO:0000313" key="1">
    <source>
        <dbReference type="EMBL" id="REK77663.1"/>
    </source>
</evidence>
<sequence length="63" mass="7086">MLTNNLALDIQFYGHVDATLTDFSELLQAYSEEKISIKDKKVFFSEWEKELGIIVSVGGAFNA</sequence>
<keyword evidence="2" id="KW-1185">Reference proteome</keyword>
<proteinExistence type="predicted"/>
<dbReference type="EMBL" id="QUBQ01000001">
    <property type="protein sequence ID" value="REK77663.1"/>
    <property type="molecule type" value="Genomic_DNA"/>
</dbReference>
<dbReference type="AlphaFoldDB" id="A0A371PNG0"/>
<protein>
    <submittedName>
        <fullName evidence="1">Uncharacterized protein</fullName>
    </submittedName>
</protein>
<organism evidence="1 2">
    <name type="scientific">Paenibacillus paeoniae</name>
    <dbReference type="NCBI Taxonomy" id="2292705"/>
    <lineage>
        <taxon>Bacteria</taxon>
        <taxon>Bacillati</taxon>
        <taxon>Bacillota</taxon>
        <taxon>Bacilli</taxon>
        <taxon>Bacillales</taxon>
        <taxon>Paenibacillaceae</taxon>
        <taxon>Paenibacillus</taxon>
    </lineage>
</organism>
<evidence type="ECO:0000313" key="2">
    <source>
        <dbReference type="Proteomes" id="UP000261905"/>
    </source>
</evidence>